<proteinExistence type="predicted"/>
<name>A0AAU6Q739_9DEIO</name>
<evidence type="ECO:0000313" key="2">
    <source>
        <dbReference type="EMBL" id="WYF46237.1"/>
    </source>
</evidence>
<reference evidence="2" key="1">
    <citation type="submission" date="2024-03" db="EMBL/GenBank/DDBJ databases">
        <title>Deinococcus weizhi sp. nov., isolated from human skin.</title>
        <authorList>
            <person name="Wei Z."/>
            <person name="Tian F."/>
            <person name="Yang C."/>
            <person name="Xin L.T."/>
            <person name="Wen Z.J."/>
            <person name="Lan K.C."/>
            <person name="Yu L."/>
            <person name="Zhe W."/>
            <person name="Dan F.D."/>
            <person name="Jun W."/>
            <person name="Rui Z."/>
            <person name="Yong X.J."/>
            <person name="Ting Y."/>
            <person name="Wei X."/>
            <person name="Xu Z.G."/>
            <person name="Xin Z."/>
            <person name="Dong F.G."/>
            <person name="Ni X.M."/>
            <person name="Zheng M.G."/>
            <person name="Chun Y."/>
            <person name="Qian W.X."/>
        </authorList>
    </citation>
    <scope>NUCLEOTIDE SEQUENCE</scope>
    <source>
        <strain evidence="2">VB142</strain>
    </source>
</reference>
<feature type="region of interest" description="Disordered" evidence="1">
    <location>
        <begin position="101"/>
        <end position="165"/>
    </location>
</feature>
<feature type="compositionally biased region" description="Pro residues" evidence="1">
    <location>
        <begin position="152"/>
        <end position="165"/>
    </location>
</feature>
<dbReference type="EMBL" id="CP149783">
    <property type="protein sequence ID" value="WYF46237.1"/>
    <property type="molecule type" value="Genomic_DNA"/>
</dbReference>
<accession>A0AAU6Q739</accession>
<gene>
    <name evidence="2" type="ORF">WDJ50_17655</name>
</gene>
<sequence>MTGQATKGPTPREQVEALLRAAGDAGWLTEPHSVRAIRSGSSGLLPWRIETPLALIGATWRDAAAQLARIPLQAPLAPSGLRQGPPAVQRKLALAKPLGEALDPTPLERTGPFQNPVPLPAPQDGATTAPPPRSLVNRWRTLFGGPEEPEAAGPPPAPPAPPPVWPLAVTLGGQELGDYLQTQARLQAMLEWPEVAGDTQLSYRVRAALHDLLPETRTLYLALPPSLRRPAEFAAALERLLPAPPQGEAQRRWEAHQRFLRERQG</sequence>
<organism evidence="2">
    <name type="scientific">Deinococcus sp. VB142</name>
    <dbReference type="NCBI Taxonomy" id="3112952"/>
    <lineage>
        <taxon>Bacteria</taxon>
        <taxon>Thermotogati</taxon>
        <taxon>Deinococcota</taxon>
        <taxon>Deinococci</taxon>
        <taxon>Deinococcales</taxon>
        <taxon>Deinococcaceae</taxon>
        <taxon>Deinococcus</taxon>
    </lineage>
</organism>
<protein>
    <submittedName>
        <fullName evidence="2">Uncharacterized protein</fullName>
    </submittedName>
</protein>
<dbReference type="AlphaFoldDB" id="A0AAU6Q739"/>
<evidence type="ECO:0000256" key="1">
    <source>
        <dbReference type="SAM" id="MobiDB-lite"/>
    </source>
</evidence>
<dbReference type="RefSeq" id="WP_339097692.1">
    <property type="nucleotide sequence ID" value="NZ_CP149783.1"/>
</dbReference>